<dbReference type="EMBL" id="CP013110">
    <property type="protein sequence ID" value="APG93860.1"/>
    <property type="molecule type" value="Genomic_DNA"/>
</dbReference>
<protein>
    <submittedName>
        <fullName evidence="1">Uncharacterized protein</fullName>
    </submittedName>
</protein>
<keyword evidence="2" id="KW-1185">Reference proteome</keyword>
<name>A0A1L3LUU6_9HYPH</name>
<keyword evidence="1" id="KW-0614">Plasmid</keyword>
<accession>A0A1L3LUU6</accession>
<sequence>MLDARQGGLVVGRSGPEDDIPMYRHFGRGIFEVVGLMQGGEFIVSKLATEKHRDWLEEINQETGEWPADLSLEHSPVASIINTNLLPEWGGLWISYQFVVNRFATAKWLDELLWRNATANDNNVVGQFSR</sequence>
<evidence type="ECO:0000313" key="1">
    <source>
        <dbReference type="EMBL" id="APG93860.1"/>
    </source>
</evidence>
<evidence type="ECO:0000313" key="2">
    <source>
        <dbReference type="Proteomes" id="UP000182306"/>
    </source>
</evidence>
<geneLocation type="plasmid" evidence="1 2">
    <name>C</name>
</geneLocation>
<dbReference type="KEGG" id="same:SAMCFNEI73_pC0136"/>
<reference evidence="1 2" key="1">
    <citation type="submission" date="2015-10" db="EMBL/GenBank/DDBJ databases">
        <title>Genomic differences between typical nodule nitrogen-fixing rhizobial strains and those coming from bean seeds.</title>
        <authorList>
            <person name="Peralta H."/>
            <person name="Aguilar-Vera A."/>
            <person name="Diaz R."/>
            <person name="Mora Y."/>
            <person name="Martinez-Batallar G."/>
            <person name="Salazar E."/>
            <person name="Vargas-Lagunas C."/>
            <person name="Encarnacion S."/>
            <person name="Girard L."/>
            <person name="Mora J."/>
        </authorList>
    </citation>
    <scope>NUCLEOTIDE SEQUENCE [LARGE SCALE GENOMIC DNA]</scope>
    <source>
        <strain evidence="1 2">CFNEI 73</strain>
        <plasmid evidence="1 2">C</plasmid>
    </source>
</reference>
<gene>
    <name evidence="1" type="ORF">SAMCFNEI73_pC0136</name>
</gene>
<proteinExistence type="predicted"/>
<organism evidence="1 2">
    <name type="scientific">Sinorhizobium americanum</name>
    <dbReference type="NCBI Taxonomy" id="194963"/>
    <lineage>
        <taxon>Bacteria</taxon>
        <taxon>Pseudomonadati</taxon>
        <taxon>Pseudomonadota</taxon>
        <taxon>Alphaproteobacteria</taxon>
        <taxon>Hyphomicrobiales</taxon>
        <taxon>Rhizobiaceae</taxon>
        <taxon>Sinorhizobium/Ensifer group</taxon>
        <taxon>Sinorhizobium</taxon>
    </lineage>
</organism>
<dbReference type="AlphaFoldDB" id="A0A1L3LUU6"/>
<dbReference type="Proteomes" id="UP000182306">
    <property type="component" value="Plasmid C"/>
</dbReference>